<keyword evidence="1" id="KW-0863">Zinc-finger</keyword>
<proteinExistence type="predicted"/>
<keyword evidence="2" id="KW-0812">Transmembrane</keyword>
<dbReference type="InterPro" id="IPR001315">
    <property type="entry name" value="CARD"/>
</dbReference>
<accession>C3Z5N9</accession>
<reference evidence="5" key="1">
    <citation type="journal article" date="2008" name="Nature">
        <title>The amphioxus genome and the evolution of the chordate karyotype.</title>
        <authorList>
            <consortium name="US DOE Joint Genome Institute (JGI-PGF)"/>
            <person name="Putnam N.H."/>
            <person name="Butts T."/>
            <person name="Ferrier D.E.K."/>
            <person name="Furlong R.F."/>
            <person name="Hellsten U."/>
            <person name="Kawashima T."/>
            <person name="Robinson-Rechavi M."/>
            <person name="Shoguchi E."/>
            <person name="Terry A."/>
            <person name="Yu J.-K."/>
            <person name="Benito-Gutierrez E.L."/>
            <person name="Dubchak I."/>
            <person name="Garcia-Fernandez J."/>
            <person name="Gibson-Brown J.J."/>
            <person name="Grigoriev I.V."/>
            <person name="Horton A.C."/>
            <person name="de Jong P.J."/>
            <person name="Jurka J."/>
            <person name="Kapitonov V.V."/>
            <person name="Kohara Y."/>
            <person name="Kuroki Y."/>
            <person name="Lindquist E."/>
            <person name="Lucas S."/>
            <person name="Osoegawa K."/>
            <person name="Pennacchio L.A."/>
            <person name="Salamov A.A."/>
            <person name="Satou Y."/>
            <person name="Sauka-Spengler T."/>
            <person name="Schmutz J."/>
            <person name="Shin-I T."/>
            <person name="Toyoda A."/>
            <person name="Bronner-Fraser M."/>
            <person name="Fujiyama A."/>
            <person name="Holland L.Z."/>
            <person name="Holland P.W.H."/>
            <person name="Satoh N."/>
            <person name="Rokhsar D.S."/>
        </authorList>
    </citation>
    <scope>NUCLEOTIDE SEQUENCE [LARGE SCALE GENOMIC DNA]</scope>
    <source>
        <strain evidence="5">S238N-H82</strain>
        <tissue evidence="5">Testes</tissue>
    </source>
</reference>
<organism>
    <name type="scientific">Branchiostoma floridae</name>
    <name type="common">Florida lancelet</name>
    <name type="synonym">Amphioxus</name>
    <dbReference type="NCBI Taxonomy" id="7739"/>
    <lineage>
        <taxon>Eukaryota</taxon>
        <taxon>Metazoa</taxon>
        <taxon>Chordata</taxon>
        <taxon>Cephalochordata</taxon>
        <taxon>Leptocardii</taxon>
        <taxon>Amphioxiformes</taxon>
        <taxon>Branchiostomatidae</taxon>
        <taxon>Branchiostoma</taxon>
    </lineage>
</organism>
<evidence type="ECO:0000256" key="2">
    <source>
        <dbReference type="SAM" id="Phobius"/>
    </source>
</evidence>
<feature type="domain" description="CARD" evidence="4">
    <location>
        <begin position="5"/>
        <end position="83"/>
    </location>
</feature>
<keyword evidence="1" id="KW-0479">Metal-binding</keyword>
<dbReference type="PANTHER" id="PTHR15034">
    <property type="entry name" value="DEATH DOMAIN-CONTAINING PROTEIN CRADD"/>
    <property type="match status" value="1"/>
</dbReference>
<evidence type="ECO:0000259" key="4">
    <source>
        <dbReference type="PROSITE" id="PS50209"/>
    </source>
</evidence>
<sequence length="484" mass="55709">MMARDTNDPVKLLDLNRDKLVRDIFHVGPIVDRLFATDFVTEQEKNTIIGGQGDDRHSRAGKLLDVVRSKGLDAFFCFREVLRGYCPYSEELLRHCPKHNSKFMFWCNQCECLQCEYCKAEHVQIEHDFTAIFSITENIKAKFDSFIRESRLKLSCVRNRKVSSTELHEFKLWAKTSGVELRALVSRAIEEEENWFVTKLRNQGTPSVSEQGPVNTGVLERGRLSDRTAVGQVAVRRKYEDAIGLRTLLTSNYDELVKDMKSINPIINSLYQEGIIKEEEKCGILQESRIPQDQARRLLDVIACKGTIEALHHFVKALETTYPHLAELLHQCPKHNKKFELYCEDCKELICEDCRDSQHSGHYTTSITTIVAMCQSEFDRFIQDNRETIMDIRHQKTDPEGQEKRVKERQADLHDMITRKIQEEVNMLISNLDQSSSNSIVVSLRDTTEGKGSTNCIKKFRKIAKFTVLSAVSTMLILLAYAFI</sequence>
<evidence type="ECO:0000256" key="1">
    <source>
        <dbReference type="PROSITE-ProRule" id="PRU00024"/>
    </source>
</evidence>
<dbReference type="InterPro" id="IPR011029">
    <property type="entry name" value="DEATH-like_dom_sf"/>
</dbReference>
<dbReference type="GO" id="GO:0008270">
    <property type="term" value="F:zinc ion binding"/>
    <property type="evidence" value="ECO:0007669"/>
    <property type="project" value="UniProtKB-KW"/>
</dbReference>
<dbReference type="InterPro" id="IPR000315">
    <property type="entry name" value="Znf_B-box"/>
</dbReference>
<dbReference type="AlphaFoldDB" id="C3Z5N9"/>
<dbReference type="Gene3D" id="3.30.160.60">
    <property type="entry name" value="Classic Zinc Finger"/>
    <property type="match status" value="1"/>
</dbReference>
<evidence type="ECO:0008006" key="6">
    <source>
        <dbReference type="Google" id="ProtNLM"/>
    </source>
</evidence>
<dbReference type="SUPFAM" id="SSF47986">
    <property type="entry name" value="DEATH domain"/>
    <property type="match status" value="2"/>
</dbReference>
<name>C3Z5N9_BRAFL</name>
<dbReference type="GO" id="GO:0070513">
    <property type="term" value="F:death domain binding"/>
    <property type="evidence" value="ECO:0007669"/>
    <property type="project" value="InterPro"/>
</dbReference>
<dbReference type="GO" id="GO:0002020">
    <property type="term" value="F:protease binding"/>
    <property type="evidence" value="ECO:0007669"/>
    <property type="project" value="InterPro"/>
</dbReference>
<keyword evidence="1" id="KW-0862">Zinc</keyword>
<feature type="transmembrane region" description="Helical" evidence="2">
    <location>
        <begin position="463"/>
        <end position="483"/>
    </location>
</feature>
<evidence type="ECO:0000259" key="3">
    <source>
        <dbReference type="PROSITE" id="PS50119"/>
    </source>
</evidence>
<feature type="domain" description="B box-type" evidence="3">
    <location>
        <begin position="332"/>
        <end position="367"/>
    </location>
</feature>
<dbReference type="CDD" id="cd01671">
    <property type="entry name" value="CARD"/>
    <property type="match status" value="2"/>
</dbReference>
<dbReference type="EMBL" id="GG666583">
    <property type="protein sequence ID" value="EEN52152.1"/>
    <property type="molecule type" value="Genomic_DNA"/>
</dbReference>
<dbReference type="PANTHER" id="PTHR15034:SF5">
    <property type="entry name" value="DEATH DOMAIN-CONTAINING PROTEIN CRADD"/>
    <property type="match status" value="1"/>
</dbReference>
<protein>
    <recommendedName>
        <fullName evidence="6">B box-type domain-containing protein</fullName>
    </recommendedName>
</protein>
<dbReference type="SUPFAM" id="SSF57845">
    <property type="entry name" value="B-box zinc-binding domain"/>
    <property type="match status" value="2"/>
</dbReference>
<dbReference type="GO" id="GO:0042981">
    <property type="term" value="P:regulation of apoptotic process"/>
    <property type="evidence" value="ECO:0007669"/>
    <property type="project" value="InterPro"/>
</dbReference>
<evidence type="ECO:0000313" key="5">
    <source>
        <dbReference type="EMBL" id="EEN52152.1"/>
    </source>
</evidence>
<dbReference type="InParanoid" id="C3Z5N9"/>
<keyword evidence="2" id="KW-1133">Transmembrane helix</keyword>
<feature type="domain" description="B box-type" evidence="3">
    <location>
        <begin position="91"/>
        <end position="132"/>
    </location>
</feature>
<dbReference type="InterPro" id="IPR037939">
    <property type="entry name" value="CRADD"/>
</dbReference>
<gene>
    <name evidence="5" type="ORF">BRAFLDRAFT_66131</name>
</gene>
<dbReference type="Gene3D" id="1.10.533.10">
    <property type="entry name" value="Death Domain, Fas"/>
    <property type="match status" value="2"/>
</dbReference>
<keyword evidence="2" id="KW-0472">Membrane</keyword>
<feature type="domain" description="CARD" evidence="4">
    <location>
        <begin position="246"/>
        <end position="306"/>
    </location>
</feature>
<dbReference type="PROSITE" id="PS50209">
    <property type="entry name" value="CARD"/>
    <property type="match status" value="2"/>
</dbReference>
<dbReference type="SMART" id="SM00336">
    <property type="entry name" value="BBOX"/>
    <property type="match status" value="2"/>
</dbReference>
<dbReference type="Pfam" id="PF00619">
    <property type="entry name" value="CARD"/>
    <property type="match status" value="2"/>
</dbReference>
<dbReference type="PROSITE" id="PS50119">
    <property type="entry name" value="ZF_BBOX"/>
    <property type="match status" value="2"/>
</dbReference>